<proteinExistence type="inferred from homology"/>
<dbReference type="PANTHER" id="PTHR13097">
    <property type="entry name" value="TRANSCRIPTION INITIATION FACTOR IIE, ALPHA SUBUNIT"/>
    <property type="match status" value="1"/>
</dbReference>
<dbReference type="InterPro" id="IPR002853">
    <property type="entry name" value="TFIIE_asu"/>
</dbReference>
<dbReference type="SMART" id="SM00531">
    <property type="entry name" value="TFIIE"/>
    <property type="match status" value="1"/>
</dbReference>
<evidence type="ECO:0000256" key="5">
    <source>
        <dbReference type="SAM" id="Phobius"/>
    </source>
</evidence>
<dbReference type="Pfam" id="PF15932">
    <property type="entry name" value="DUF4748"/>
    <property type="match status" value="1"/>
</dbReference>
<keyword evidence="5" id="KW-0472">Membrane</keyword>
<feature type="region of interest" description="Disordered" evidence="4">
    <location>
        <begin position="501"/>
        <end position="555"/>
    </location>
</feature>
<dbReference type="AlphaFoldDB" id="A0AAV5APW9"/>
<dbReference type="SUPFAM" id="SSF57783">
    <property type="entry name" value="Zinc beta-ribbon"/>
    <property type="match status" value="1"/>
</dbReference>
<dbReference type="Gene3D" id="3.30.40.10">
    <property type="entry name" value="Zinc/RING finger domain, C3HC4 (zinc finger)"/>
    <property type="match status" value="1"/>
</dbReference>
<dbReference type="GO" id="GO:0005673">
    <property type="term" value="C:transcription factor TFIIE complex"/>
    <property type="evidence" value="ECO:0007669"/>
    <property type="project" value="TreeGrafter"/>
</dbReference>
<dbReference type="GO" id="GO:0006367">
    <property type="term" value="P:transcription initiation at RNA polymerase II promoter"/>
    <property type="evidence" value="ECO:0007669"/>
    <property type="project" value="InterPro"/>
</dbReference>
<feature type="transmembrane region" description="Helical" evidence="5">
    <location>
        <begin position="473"/>
        <end position="490"/>
    </location>
</feature>
<comment type="similarity">
    <text evidence="1">Belongs to the TFIIE alpha subunit family.</text>
</comment>
<keyword evidence="5" id="KW-0812">Transmembrane</keyword>
<evidence type="ECO:0000256" key="3">
    <source>
        <dbReference type="ARBA" id="ARBA00023163"/>
    </source>
</evidence>
<keyword evidence="8" id="KW-1185">Reference proteome</keyword>
<dbReference type="PANTHER" id="PTHR13097:SF7">
    <property type="entry name" value="GENERAL TRANSCRIPTION FACTOR IIE SUBUNIT 1"/>
    <property type="match status" value="1"/>
</dbReference>
<evidence type="ECO:0000313" key="7">
    <source>
        <dbReference type="EMBL" id="GJJ14936.1"/>
    </source>
</evidence>
<protein>
    <recommendedName>
        <fullName evidence="6">HTH TFE/IIEalpha-type domain-containing protein</fullName>
    </recommendedName>
</protein>
<feature type="region of interest" description="Disordered" evidence="4">
    <location>
        <begin position="209"/>
        <end position="229"/>
    </location>
</feature>
<name>A0AAV5APW9_9AGAM</name>
<keyword evidence="2" id="KW-0805">Transcription regulation</keyword>
<evidence type="ECO:0000256" key="4">
    <source>
        <dbReference type="SAM" id="MobiDB-lite"/>
    </source>
</evidence>
<dbReference type="InterPro" id="IPR031833">
    <property type="entry name" value="DUF4748"/>
</dbReference>
<dbReference type="InterPro" id="IPR013083">
    <property type="entry name" value="Znf_RING/FYVE/PHD"/>
</dbReference>
<evidence type="ECO:0000313" key="8">
    <source>
        <dbReference type="Proteomes" id="UP001050691"/>
    </source>
</evidence>
<dbReference type="Proteomes" id="UP001050691">
    <property type="component" value="Unassembled WGS sequence"/>
</dbReference>
<feature type="compositionally biased region" description="Basic and acidic residues" evidence="4">
    <location>
        <begin position="509"/>
        <end position="520"/>
    </location>
</feature>
<comment type="caution">
    <text evidence="7">The sequence shown here is derived from an EMBL/GenBank/DDBJ whole genome shotgun (WGS) entry which is preliminary data.</text>
</comment>
<evidence type="ECO:0000256" key="2">
    <source>
        <dbReference type="ARBA" id="ARBA00023015"/>
    </source>
</evidence>
<feature type="compositionally biased region" description="Basic and acidic residues" evidence="4">
    <location>
        <begin position="531"/>
        <end position="549"/>
    </location>
</feature>
<dbReference type="InterPro" id="IPR024550">
    <property type="entry name" value="TFIIEa/SarR/Rpc3_HTH_dom"/>
</dbReference>
<gene>
    <name evidence="7" type="ORF">Clacol_009206</name>
</gene>
<dbReference type="PROSITE" id="PS51344">
    <property type="entry name" value="HTH_TFE_IIE"/>
    <property type="match status" value="1"/>
</dbReference>
<evidence type="ECO:0000259" key="6">
    <source>
        <dbReference type="PROSITE" id="PS51344"/>
    </source>
</evidence>
<evidence type="ECO:0000256" key="1">
    <source>
        <dbReference type="ARBA" id="ARBA00008947"/>
    </source>
</evidence>
<feature type="domain" description="HTH TFE/IIEalpha-type" evidence="6">
    <location>
        <begin position="10"/>
        <end position="101"/>
    </location>
</feature>
<keyword evidence="5" id="KW-1133">Transmembrane helix</keyword>
<dbReference type="Pfam" id="PF02002">
    <property type="entry name" value="TFIIE_alpha"/>
    <property type="match status" value="1"/>
</dbReference>
<organism evidence="7 8">
    <name type="scientific">Clathrus columnatus</name>
    <dbReference type="NCBI Taxonomy" id="1419009"/>
    <lineage>
        <taxon>Eukaryota</taxon>
        <taxon>Fungi</taxon>
        <taxon>Dikarya</taxon>
        <taxon>Basidiomycota</taxon>
        <taxon>Agaricomycotina</taxon>
        <taxon>Agaricomycetes</taxon>
        <taxon>Phallomycetidae</taxon>
        <taxon>Phallales</taxon>
        <taxon>Clathraceae</taxon>
        <taxon>Clathrus</taxon>
    </lineage>
</organism>
<reference evidence="7" key="1">
    <citation type="submission" date="2021-10" db="EMBL/GenBank/DDBJ databases">
        <title>De novo Genome Assembly of Clathrus columnatus (Basidiomycota, Fungi) Using Illumina and Nanopore Sequence Data.</title>
        <authorList>
            <person name="Ogiso-Tanaka E."/>
            <person name="Itagaki H."/>
            <person name="Hosoya T."/>
            <person name="Hosaka K."/>
        </authorList>
    </citation>
    <scope>NUCLEOTIDE SEQUENCE</scope>
    <source>
        <strain evidence="7">MO-923</strain>
    </source>
</reference>
<sequence>MSSKEDREVLKLLVQHVARGFYEAKYTIVLDQLVRHPVLKEDDLAGRLGLQLKELSKITAVLQADKLIKIYRQNELKEGATRAQARQYFYIDYQHFCNVVKWRVAEMRRIIDSKLRNELDNKGYICPQCKKSYSPLDSDRLMDFTRGTFVCEDCKAEVIENENAESVKGSQDRMQRFNHQMRFIREGLRKTEEMLLPAFDVQEWLRKHPSEEAKRAAERDGAKGGLEKKEDNMEIVMSVDKDEATQREERAREAEAKRQQNIMPSWHTKSTISGELTALGHAAASQAASQQKSPITPSSGSNAAILESLTNPSARIVTAAKATTNSNAAILSGLGKAPVSITSTEPEVKVEQDVKPVISKQADYYDAYYASLQSSLVHTPPTWPPLNIEPEERKPDLNYLNGRAPSYPPITPVSLPGTPYSTDWGQNSNNPLNGNGKRLREGTGAFTFGGEGGEMTLAEEVGFTADSGDDPIVYGWGALIVGASVSYYFARKAINERRDQQAEAGIRSPDIKDWKQRIQVEEEGQPRPQRRNKDDTHNYTKRPSPDETYRAATNK</sequence>
<dbReference type="InterPro" id="IPR039997">
    <property type="entry name" value="TFE"/>
</dbReference>
<keyword evidence="3" id="KW-0804">Transcription</keyword>
<dbReference type="InterPro" id="IPR017919">
    <property type="entry name" value="TFIIE/TFIIEa_HTH"/>
</dbReference>
<accession>A0AAV5APW9</accession>
<dbReference type="EMBL" id="BPWL01000010">
    <property type="protein sequence ID" value="GJJ14936.1"/>
    <property type="molecule type" value="Genomic_DNA"/>
</dbReference>